<name>A0A3N0YRI3_ANAGA</name>
<gene>
    <name evidence="1" type="ORF">DPX16_22334</name>
</gene>
<dbReference type="AlphaFoldDB" id="A0A3N0YRI3"/>
<proteinExistence type="predicted"/>
<keyword evidence="2" id="KW-1185">Reference proteome</keyword>
<protein>
    <submittedName>
        <fullName evidence="1">Uncharacterized protein</fullName>
    </submittedName>
</protein>
<sequence>MDSTGLCLGHGHYGFTVGSDDSCRGDTVLKGSLARRWLKKAQERVKPLVREPLQGVIYGEAEGRGQDAGSNVVLKEKDSEEMGFPLPYKAGYPHTKQA</sequence>
<comment type="caution">
    <text evidence="1">The sequence shown here is derived from an EMBL/GenBank/DDBJ whole genome shotgun (WGS) entry which is preliminary data.</text>
</comment>
<evidence type="ECO:0000313" key="2">
    <source>
        <dbReference type="Proteomes" id="UP000281406"/>
    </source>
</evidence>
<dbReference type="Proteomes" id="UP000281406">
    <property type="component" value="Unassembled WGS sequence"/>
</dbReference>
<accession>A0A3N0YRI3</accession>
<evidence type="ECO:0000313" key="1">
    <source>
        <dbReference type="EMBL" id="ROL48815.1"/>
    </source>
</evidence>
<dbReference type="EMBL" id="RJVU01028394">
    <property type="protein sequence ID" value="ROL48815.1"/>
    <property type="molecule type" value="Genomic_DNA"/>
</dbReference>
<organism evidence="1 2">
    <name type="scientific">Anabarilius grahami</name>
    <name type="common">Kanglang fish</name>
    <name type="synonym">Barilius grahami</name>
    <dbReference type="NCBI Taxonomy" id="495550"/>
    <lineage>
        <taxon>Eukaryota</taxon>
        <taxon>Metazoa</taxon>
        <taxon>Chordata</taxon>
        <taxon>Craniata</taxon>
        <taxon>Vertebrata</taxon>
        <taxon>Euteleostomi</taxon>
        <taxon>Actinopterygii</taxon>
        <taxon>Neopterygii</taxon>
        <taxon>Teleostei</taxon>
        <taxon>Ostariophysi</taxon>
        <taxon>Cypriniformes</taxon>
        <taxon>Xenocyprididae</taxon>
        <taxon>Xenocypridinae</taxon>
        <taxon>Xenocypridinae incertae sedis</taxon>
        <taxon>Anabarilius</taxon>
    </lineage>
</organism>
<reference evidence="1 2" key="1">
    <citation type="submission" date="2018-10" db="EMBL/GenBank/DDBJ databases">
        <title>Genome assembly for a Yunnan-Guizhou Plateau 3E fish, Anabarilius grahami (Regan), and its evolutionary and genetic applications.</title>
        <authorList>
            <person name="Jiang W."/>
        </authorList>
    </citation>
    <scope>NUCLEOTIDE SEQUENCE [LARGE SCALE GENOMIC DNA]</scope>
    <source>
        <strain evidence="1">AG-KIZ</strain>
        <tissue evidence="1">Muscle</tissue>
    </source>
</reference>